<dbReference type="Proteomes" id="UP000708208">
    <property type="component" value="Unassembled WGS sequence"/>
</dbReference>
<gene>
    <name evidence="2" type="ORF">AFUS01_LOCUS42698</name>
</gene>
<feature type="non-terminal residue" evidence="2">
    <location>
        <position position="1"/>
    </location>
</feature>
<feature type="non-terminal residue" evidence="2">
    <location>
        <position position="87"/>
    </location>
</feature>
<dbReference type="Pfam" id="PF00650">
    <property type="entry name" value="CRAL_TRIO"/>
    <property type="match status" value="1"/>
</dbReference>
<evidence type="ECO:0000313" key="2">
    <source>
        <dbReference type="EMBL" id="CAG7833049.1"/>
    </source>
</evidence>
<dbReference type="PANTHER" id="PTHR23324:SF83">
    <property type="entry name" value="SEC14-LIKE PROTEIN 2"/>
    <property type="match status" value="1"/>
</dbReference>
<evidence type="ECO:0000259" key="1">
    <source>
        <dbReference type="PROSITE" id="PS50191"/>
    </source>
</evidence>
<feature type="domain" description="CRAL-TRIO" evidence="1">
    <location>
        <begin position="1"/>
        <end position="86"/>
    </location>
</feature>
<dbReference type="InterPro" id="IPR001251">
    <property type="entry name" value="CRAL-TRIO_dom"/>
</dbReference>
<organism evidence="2 3">
    <name type="scientific">Allacma fusca</name>
    <dbReference type="NCBI Taxonomy" id="39272"/>
    <lineage>
        <taxon>Eukaryota</taxon>
        <taxon>Metazoa</taxon>
        <taxon>Ecdysozoa</taxon>
        <taxon>Arthropoda</taxon>
        <taxon>Hexapoda</taxon>
        <taxon>Collembola</taxon>
        <taxon>Symphypleona</taxon>
        <taxon>Sminthuridae</taxon>
        <taxon>Allacma</taxon>
    </lineage>
</organism>
<dbReference type="GO" id="GO:0005737">
    <property type="term" value="C:cytoplasm"/>
    <property type="evidence" value="ECO:0007669"/>
    <property type="project" value="TreeGrafter"/>
</dbReference>
<name>A0A8J2LH87_9HEXA</name>
<dbReference type="PANTHER" id="PTHR23324">
    <property type="entry name" value="SEC14 RELATED PROTEIN"/>
    <property type="match status" value="1"/>
</dbReference>
<dbReference type="PROSITE" id="PS50191">
    <property type="entry name" value="CRAL_TRIO"/>
    <property type="match status" value="1"/>
</dbReference>
<dbReference type="AlphaFoldDB" id="A0A8J2LH87"/>
<dbReference type="CDD" id="cd00170">
    <property type="entry name" value="SEC14"/>
    <property type="match status" value="1"/>
</dbReference>
<dbReference type="OrthoDB" id="1434354at2759"/>
<comment type="caution">
    <text evidence="2">The sequence shown here is derived from an EMBL/GenBank/DDBJ whole genome shotgun (WGS) entry which is preliminary data.</text>
</comment>
<dbReference type="EMBL" id="CAJVCH010568260">
    <property type="protein sequence ID" value="CAG7833049.1"/>
    <property type="molecule type" value="Genomic_DNA"/>
</dbReference>
<accession>A0A8J2LH87</accession>
<protein>
    <recommendedName>
        <fullName evidence="1">CRAL-TRIO domain-containing protein</fullName>
    </recommendedName>
</protein>
<proteinExistence type="predicted"/>
<reference evidence="2" key="1">
    <citation type="submission" date="2021-06" db="EMBL/GenBank/DDBJ databases">
        <authorList>
            <person name="Hodson N. C."/>
            <person name="Mongue J. A."/>
            <person name="Jaron S. K."/>
        </authorList>
    </citation>
    <scope>NUCLEOTIDE SEQUENCE</scope>
</reference>
<evidence type="ECO:0000313" key="3">
    <source>
        <dbReference type="Proteomes" id="UP000708208"/>
    </source>
</evidence>
<sequence length="87" mass="9533">AIDATLEGVKRFEANYPEILKASIGINAPRIFALMFGLIKPLLTPRTLEKVQIWGSNSNKWKVALLKIIPADQLLPAYGGTRSANKA</sequence>
<keyword evidence="3" id="KW-1185">Reference proteome</keyword>
<dbReference type="InterPro" id="IPR051064">
    <property type="entry name" value="SEC14/CRAL-TRIO_domain"/>
</dbReference>